<reference evidence="2" key="1">
    <citation type="submission" date="2024-01" db="EMBL/GenBank/DDBJ databases">
        <title>Roseobacter fucihabitans sp. nov., isolated from the brown alga Fucus spiralis.</title>
        <authorList>
            <person name="Hahnke S."/>
            <person name="Berger M."/>
            <person name="Schlingloff A."/>
            <person name="Athale I."/>
            <person name="Neumann-Schaal M."/>
            <person name="Adenaya A."/>
            <person name="Poehlein A."/>
            <person name="Daniel R."/>
            <person name="Pertersen J."/>
            <person name="Brinkhoff T."/>
        </authorList>
    </citation>
    <scope>NUCLEOTIDE SEQUENCE [LARGE SCALE GENOMIC DNA]</scope>
    <source>
        <strain evidence="2">B14</strain>
    </source>
</reference>
<dbReference type="Proteomes" id="UP001318682">
    <property type="component" value="Chromosome"/>
</dbReference>
<accession>A0ABZ2BRD3</accession>
<keyword evidence="2" id="KW-1185">Reference proteome</keyword>
<evidence type="ECO:0008006" key="3">
    <source>
        <dbReference type="Google" id="ProtNLM"/>
    </source>
</evidence>
<sequence length="156" mass="18066">MTEKSKAGCLQIIGDISIQWSKVEDELKAILWYYVGTDRQVFDVLFGKSRGRDIEDILVSVAKIREPVAVASDDIKLAVQRVRVLRRNRNTILHQMRHSHVDDIEELHPKLSGALWAVDVHRIWMIVAAIEMRVLKLWSVLHERMAMPLFSFILPK</sequence>
<evidence type="ECO:0000313" key="1">
    <source>
        <dbReference type="EMBL" id="WVX48547.1"/>
    </source>
</evidence>
<evidence type="ECO:0000313" key="2">
    <source>
        <dbReference type="Proteomes" id="UP001318682"/>
    </source>
</evidence>
<proteinExistence type="predicted"/>
<name>A0ABZ2BRD3_9RHOB</name>
<gene>
    <name evidence="1" type="ORF">ROLI_016280</name>
</gene>
<dbReference type="EMBL" id="CP143423">
    <property type="protein sequence ID" value="WVX48547.1"/>
    <property type="molecule type" value="Genomic_DNA"/>
</dbReference>
<organism evidence="1 2">
    <name type="scientific">Roseobacter fucihabitans</name>
    <dbReference type="NCBI Taxonomy" id="1537242"/>
    <lineage>
        <taxon>Bacteria</taxon>
        <taxon>Pseudomonadati</taxon>
        <taxon>Pseudomonadota</taxon>
        <taxon>Alphaproteobacteria</taxon>
        <taxon>Rhodobacterales</taxon>
        <taxon>Roseobacteraceae</taxon>
        <taxon>Roseobacter</taxon>
    </lineage>
</organism>
<protein>
    <recommendedName>
        <fullName evidence="3">HEPN AbiU2-like domain-containing protein</fullName>
    </recommendedName>
</protein>